<reference evidence="4" key="1">
    <citation type="submission" date="2016-10" db="EMBL/GenBank/DDBJ databases">
        <authorList>
            <person name="Varghese N."/>
            <person name="Submissions S."/>
        </authorList>
    </citation>
    <scope>NUCLEOTIDE SEQUENCE [LARGE SCALE GENOMIC DNA]</scope>
    <source>
        <strain evidence="4">S9</strain>
    </source>
</reference>
<name>A0A1H9UEW7_9BACI</name>
<feature type="compositionally biased region" description="Basic and acidic residues" evidence="1">
    <location>
        <begin position="168"/>
        <end position="177"/>
    </location>
</feature>
<dbReference type="RefSeq" id="WP_093051519.1">
    <property type="nucleotide sequence ID" value="NZ_FOGT01000007.1"/>
</dbReference>
<keyword evidence="4" id="KW-1185">Reference proteome</keyword>
<evidence type="ECO:0000256" key="1">
    <source>
        <dbReference type="SAM" id="MobiDB-lite"/>
    </source>
</evidence>
<evidence type="ECO:0000256" key="2">
    <source>
        <dbReference type="SAM" id="SignalP"/>
    </source>
</evidence>
<dbReference type="AlphaFoldDB" id="A0A1H9UEW7"/>
<gene>
    <name evidence="3" type="ORF">SAMN05518684_107153</name>
</gene>
<dbReference type="Proteomes" id="UP000198571">
    <property type="component" value="Unassembled WGS sequence"/>
</dbReference>
<evidence type="ECO:0000313" key="3">
    <source>
        <dbReference type="EMBL" id="SES07603.1"/>
    </source>
</evidence>
<evidence type="ECO:0000313" key="4">
    <source>
        <dbReference type="Proteomes" id="UP000198571"/>
    </source>
</evidence>
<feature type="signal peptide" evidence="2">
    <location>
        <begin position="1"/>
        <end position="26"/>
    </location>
</feature>
<proteinExistence type="predicted"/>
<feature type="compositionally biased region" description="Acidic residues" evidence="1">
    <location>
        <begin position="178"/>
        <end position="188"/>
    </location>
</feature>
<accession>A0A1H9UEW7</accession>
<dbReference type="EMBL" id="FOGT01000007">
    <property type="protein sequence ID" value="SES07603.1"/>
    <property type="molecule type" value="Genomic_DNA"/>
</dbReference>
<organism evidence="3 4">
    <name type="scientific">Salipaludibacillus aurantiacus</name>
    <dbReference type="NCBI Taxonomy" id="1601833"/>
    <lineage>
        <taxon>Bacteria</taxon>
        <taxon>Bacillati</taxon>
        <taxon>Bacillota</taxon>
        <taxon>Bacilli</taxon>
        <taxon>Bacillales</taxon>
        <taxon>Bacillaceae</taxon>
    </lineage>
</organism>
<feature type="compositionally biased region" description="Acidic residues" evidence="1">
    <location>
        <begin position="149"/>
        <end position="167"/>
    </location>
</feature>
<protein>
    <submittedName>
        <fullName evidence="3">Uncharacterized protein</fullName>
    </submittedName>
</protein>
<feature type="compositionally biased region" description="Basic and acidic residues" evidence="1">
    <location>
        <begin position="189"/>
        <end position="276"/>
    </location>
</feature>
<dbReference type="STRING" id="1601833.SAMN05518684_107153"/>
<feature type="region of interest" description="Disordered" evidence="1">
    <location>
        <begin position="142"/>
        <end position="284"/>
    </location>
</feature>
<keyword evidence="2" id="KW-0732">Signal</keyword>
<sequence>MLLLSKMSAVLVIACGVILTSGNAAASGFTGEASFRSNTITTPVTSEILEVYVGEPDYTGNGEVHFQVIIENRSVTVVPVSLSLTGENLKTFDLGPGEVRNVEFAFNASYSEAEILELVGFQKYIHETYELKFDPELINGSSAEKETGTETEESTSSDVKSDEEDHESNDQVENHNEPEEESLTDDTDIEKNMENKPQEKKNPKDKNDKKDKNMPDEKSKDSESVNDKETDNETDKGNDEDKKGGEENEDTKDEKKLNKEENKEKKKEGKKEKKDEDIIEAAAE</sequence>
<feature type="chain" id="PRO_5011537388" evidence="2">
    <location>
        <begin position="27"/>
        <end position="284"/>
    </location>
</feature>